<dbReference type="InterPro" id="IPR002347">
    <property type="entry name" value="SDR_fam"/>
</dbReference>
<dbReference type="AlphaFoldDB" id="A0AAD9S6U8"/>
<keyword evidence="5" id="KW-1185">Reference proteome</keyword>
<dbReference type="EMBL" id="JAUJFL010000007">
    <property type="protein sequence ID" value="KAK2599727.1"/>
    <property type="molecule type" value="Genomic_DNA"/>
</dbReference>
<dbReference type="InterPro" id="IPR020904">
    <property type="entry name" value="Sc_DH/Rdtase_CS"/>
</dbReference>
<proteinExistence type="inferred from homology"/>
<dbReference type="Pfam" id="PF13561">
    <property type="entry name" value="adh_short_C2"/>
    <property type="match status" value="1"/>
</dbReference>
<dbReference type="PROSITE" id="PS00061">
    <property type="entry name" value="ADH_SHORT"/>
    <property type="match status" value="1"/>
</dbReference>
<dbReference type="PRINTS" id="PR00080">
    <property type="entry name" value="SDRFAMILY"/>
</dbReference>
<organism evidence="4 5">
    <name type="scientific">Phomopsis amygdali</name>
    <name type="common">Fusicoccum amygdali</name>
    <dbReference type="NCBI Taxonomy" id="1214568"/>
    <lineage>
        <taxon>Eukaryota</taxon>
        <taxon>Fungi</taxon>
        <taxon>Dikarya</taxon>
        <taxon>Ascomycota</taxon>
        <taxon>Pezizomycotina</taxon>
        <taxon>Sordariomycetes</taxon>
        <taxon>Sordariomycetidae</taxon>
        <taxon>Diaporthales</taxon>
        <taxon>Diaporthaceae</taxon>
        <taxon>Diaporthe</taxon>
    </lineage>
</organism>
<evidence type="ECO:0008006" key="6">
    <source>
        <dbReference type="Google" id="ProtNLM"/>
    </source>
</evidence>
<evidence type="ECO:0000313" key="4">
    <source>
        <dbReference type="EMBL" id="KAK2599727.1"/>
    </source>
</evidence>
<keyword evidence="3" id="KW-0560">Oxidoreductase</keyword>
<dbReference type="GO" id="GO:0016491">
    <property type="term" value="F:oxidoreductase activity"/>
    <property type="evidence" value="ECO:0007669"/>
    <property type="project" value="UniProtKB-KW"/>
</dbReference>
<evidence type="ECO:0000256" key="1">
    <source>
        <dbReference type="ARBA" id="ARBA00006484"/>
    </source>
</evidence>
<accession>A0AAD9S6U8</accession>
<dbReference type="Proteomes" id="UP001265746">
    <property type="component" value="Unassembled WGS sequence"/>
</dbReference>
<gene>
    <name evidence="4" type="ORF">N8I77_011457</name>
</gene>
<dbReference type="InterPro" id="IPR036291">
    <property type="entry name" value="NAD(P)-bd_dom_sf"/>
</dbReference>
<protein>
    <recommendedName>
        <fullName evidence="6">NAD(P)-binding protein</fullName>
    </recommendedName>
</protein>
<reference evidence="4" key="1">
    <citation type="submission" date="2023-06" db="EMBL/GenBank/DDBJ databases">
        <authorList>
            <person name="Noh H."/>
        </authorList>
    </citation>
    <scope>NUCLEOTIDE SEQUENCE</scope>
    <source>
        <strain evidence="4">DUCC20226</strain>
    </source>
</reference>
<dbReference type="Gene3D" id="3.40.50.720">
    <property type="entry name" value="NAD(P)-binding Rossmann-like Domain"/>
    <property type="match status" value="1"/>
</dbReference>
<dbReference type="PANTHER" id="PTHR24321">
    <property type="entry name" value="DEHYDROGENASES, SHORT CHAIN"/>
    <property type="match status" value="1"/>
</dbReference>
<evidence type="ECO:0000313" key="5">
    <source>
        <dbReference type="Proteomes" id="UP001265746"/>
    </source>
</evidence>
<dbReference type="CDD" id="cd05233">
    <property type="entry name" value="SDR_c"/>
    <property type="match status" value="1"/>
</dbReference>
<dbReference type="FunFam" id="3.40.50.720:FF:000084">
    <property type="entry name" value="Short-chain dehydrogenase reductase"/>
    <property type="match status" value="1"/>
</dbReference>
<dbReference type="SUPFAM" id="SSF51735">
    <property type="entry name" value="NAD(P)-binding Rossmann-fold domains"/>
    <property type="match status" value="1"/>
</dbReference>
<evidence type="ECO:0000256" key="2">
    <source>
        <dbReference type="ARBA" id="ARBA00022857"/>
    </source>
</evidence>
<name>A0AAD9S6U8_PHOAM</name>
<keyword evidence="2" id="KW-0521">NADP</keyword>
<comment type="similarity">
    <text evidence="1">Belongs to the short-chain dehydrogenases/reductases (SDR) family.</text>
</comment>
<comment type="caution">
    <text evidence="4">The sequence shown here is derived from an EMBL/GenBank/DDBJ whole genome shotgun (WGS) entry which is preliminary data.</text>
</comment>
<evidence type="ECO:0000256" key="3">
    <source>
        <dbReference type="ARBA" id="ARBA00023002"/>
    </source>
</evidence>
<sequence>MASKIRLNTGYALVTGAAAGIGKEAAFAFAEAGVEGVAFADLNEQGAQEAAAESKNYATNANYQSLVIKVDVADENVVQHMVDAVVKAFGRIDYAVNSAGIGNISGAITPHLKLDVFDTSVDINIKGAVYFVRAVTAAMAAQDELTHVSSSRHGNTTRSLGRGSIVLLGSITSYITGPGMLNYTTSKHAVIGITKSAAMDCINSRIRVNAVCPSWVDTPMNHASLQRMPQLGHLIKAISSLGRAATVEEVADYIVFLSSPSASYINGTGLTIDSGISMGIHVPESK</sequence>
<dbReference type="PANTHER" id="PTHR24321:SF12">
    <property type="entry name" value="SHORT-CHAIN DEHYDROGENASE_REDUCTASE FAMILY, PUTATIVE (AFU_ORTHOLOGUE AFUA_5G14340)-RELATED"/>
    <property type="match status" value="1"/>
</dbReference>
<dbReference type="PRINTS" id="PR00081">
    <property type="entry name" value="GDHRDH"/>
</dbReference>